<dbReference type="InterPro" id="IPR045584">
    <property type="entry name" value="Pilin-like"/>
</dbReference>
<dbReference type="Pfam" id="PF12019">
    <property type="entry name" value="GspH"/>
    <property type="match status" value="1"/>
</dbReference>
<proteinExistence type="inferred from homology"/>
<evidence type="ECO:0000256" key="4">
    <source>
        <dbReference type="ARBA" id="ARBA00022481"/>
    </source>
</evidence>
<keyword evidence="7 11" id="KW-1133">Transmembrane helix</keyword>
<name>A0A934URQ8_9BURK</name>
<organism evidence="13 14">
    <name type="scientific">Ramlibacter algicola</name>
    <dbReference type="NCBI Taxonomy" id="2795217"/>
    <lineage>
        <taxon>Bacteria</taxon>
        <taxon>Pseudomonadati</taxon>
        <taxon>Pseudomonadota</taxon>
        <taxon>Betaproteobacteria</taxon>
        <taxon>Burkholderiales</taxon>
        <taxon>Comamonadaceae</taxon>
        <taxon>Ramlibacter</taxon>
    </lineage>
</organism>
<keyword evidence="14" id="KW-1185">Reference proteome</keyword>
<dbReference type="SUPFAM" id="SSF54523">
    <property type="entry name" value="Pili subunits"/>
    <property type="match status" value="1"/>
</dbReference>
<evidence type="ECO:0000256" key="5">
    <source>
        <dbReference type="ARBA" id="ARBA00022519"/>
    </source>
</evidence>
<evidence type="ECO:0000256" key="7">
    <source>
        <dbReference type="ARBA" id="ARBA00022989"/>
    </source>
</evidence>
<evidence type="ECO:0000313" key="14">
    <source>
        <dbReference type="Proteomes" id="UP000617041"/>
    </source>
</evidence>
<dbReference type="Proteomes" id="UP000617041">
    <property type="component" value="Unassembled WGS sequence"/>
</dbReference>
<dbReference type="NCBIfam" id="TIGR02532">
    <property type="entry name" value="IV_pilin_GFxxxE"/>
    <property type="match status" value="1"/>
</dbReference>
<dbReference type="Gene3D" id="3.55.40.10">
    <property type="entry name" value="minor pseudopilin epsh domain"/>
    <property type="match status" value="1"/>
</dbReference>
<feature type="domain" description="General secretion pathway GspH" evidence="12">
    <location>
        <begin position="48"/>
        <end position="173"/>
    </location>
</feature>
<comment type="caution">
    <text evidence="13">The sequence shown here is derived from an EMBL/GenBank/DDBJ whole genome shotgun (WGS) entry which is preliminary data.</text>
</comment>
<dbReference type="Pfam" id="PF07963">
    <property type="entry name" value="N_methyl"/>
    <property type="match status" value="1"/>
</dbReference>
<keyword evidence="8 11" id="KW-0472">Membrane</keyword>
<evidence type="ECO:0000256" key="8">
    <source>
        <dbReference type="ARBA" id="ARBA00023136"/>
    </source>
</evidence>
<accession>A0A934URQ8</accession>
<evidence type="ECO:0000256" key="6">
    <source>
        <dbReference type="ARBA" id="ARBA00022692"/>
    </source>
</evidence>
<dbReference type="GO" id="GO:0015627">
    <property type="term" value="C:type II protein secretion system complex"/>
    <property type="evidence" value="ECO:0007669"/>
    <property type="project" value="InterPro"/>
</dbReference>
<evidence type="ECO:0000256" key="11">
    <source>
        <dbReference type="SAM" id="Phobius"/>
    </source>
</evidence>
<comment type="similarity">
    <text evidence="9">Belongs to the GSP H family.</text>
</comment>
<evidence type="ECO:0000313" key="13">
    <source>
        <dbReference type="EMBL" id="MBK0392948.1"/>
    </source>
</evidence>
<evidence type="ECO:0000256" key="9">
    <source>
        <dbReference type="ARBA" id="ARBA00025772"/>
    </source>
</evidence>
<keyword evidence="5" id="KW-0997">Cell inner membrane</keyword>
<evidence type="ECO:0000256" key="2">
    <source>
        <dbReference type="ARBA" id="ARBA00021549"/>
    </source>
</evidence>
<dbReference type="InterPro" id="IPR012902">
    <property type="entry name" value="N_methyl_site"/>
</dbReference>
<evidence type="ECO:0000256" key="3">
    <source>
        <dbReference type="ARBA" id="ARBA00022475"/>
    </source>
</evidence>
<dbReference type="GO" id="GO:0005886">
    <property type="term" value="C:plasma membrane"/>
    <property type="evidence" value="ECO:0007669"/>
    <property type="project" value="UniProtKB-SubCell"/>
</dbReference>
<evidence type="ECO:0000259" key="12">
    <source>
        <dbReference type="Pfam" id="PF12019"/>
    </source>
</evidence>
<keyword evidence="6 11" id="KW-0812">Transmembrane</keyword>
<dbReference type="GO" id="GO:0015628">
    <property type="term" value="P:protein secretion by the type II secretion system"/>
    <property type="evidence" value="ECO:0007669"/>
    <property type="project" value="InterPro"/>
</dbReference>
<dbReference type="AlphaFoldDB" id="A0A934URQ8"/>
<evidence type="ECO:0000256" key="10">
    <source>
        <dbReference type="ARBA" id="ARBA00030775"/>
    </source>
</evidence>
<dbReference type="EMBL" id="JAEDAO010000001">
    <property type="protein sequence ID" value="MBK0392948.1"/>
    <property type="molecule type" value="Genomic_DNA"/>
</dbReference>
<dbReference type="InterPro" id="IPR022346">
    <property type="entry name" value="T2SS_GspH"/>
</dbReference>
<keyword evidence="3" id="KW-1003">Cell membrane</keyword>
<keyword evidence="4" id="KW-0488">Methylation</keyword>
<dbReference type="RefSeq" id="WP_200787879.1">
    <property type="nucleotide sequence ID" value="NZ_JAEDAO010000001.1"/>
</dbReference>
<gene>
    <name evidence="13" type="ORF">I8E28_10115</name>
</gene>
<reference evidence="13" key="1">
    <citation type="submission" date="2020-12" db="EMBL/GenBank/DDBJ databases">
        <title>Ramlibacter sp. nov., isolated from a freshwater alga, Cryptomonas.</title>
        <authorList>
            <person name="Kim H.M."/>
            <person name="Jeon C.O."/>
        </authorList>
    </citation>
    <scope>NUCLEOTIDE SEQUENCE</scope>
    <source>
        <strain evidence="13">CrO1</strain>
    </source>
</reference>
<sequence>MHFHPVPAAQRGFSLVELLAVLAVAAVLLGVGLPSLRSLVGSMAASAASNDLLADLLFARSEALKRKARVTLCKSADGATCTTAGRWDQGWIVFVDSNGNGTRAAGELLLQRQQALGGDLHALGNGTLARYVAYAPDGSTRQVGGAFQAGTLTVCRPSAEPVTGRLIVINANGRPRVQKSVLDGCP</sequence>
<protein>
    <recommendedName>
        <fullName evidence="2">Type II secretion system protein H</fullName>
    </recommendedName>
    <alternativeName>
        <fullName evidence="10">General secretion pathway protein H</fullName>
    </alternativeName>
</protein>
<dbReference type="PROSITE" id="PS00409">
    <property type="entry name" value="PROKAR_NTER_METHYL"/>
    <property type="match status" value="1"/>
</dbReference>
<feature type="transmembrane region" description="Helical" evidence="11">
    <location>
        <begin position="12"/>
        <end position="33"/>
    </location>
</feature>
<comment type="subcellular location">
    <subcellularLocation>
        <location evidence="1">Cell inner membrane</location>
        <topology evidence="1">Single-pass membrane protein</topology>
    </subcellularLocation>
</comment>
<evidence type="ECO:0000256" key="1">
    <source>
        <dbReference type="ARBA" id="ARBA00004377"/>
    </source>
</evidence>